<feature type="transmembrane region" description="Helical" evidence="6">
    <location>
        <begin position="871"/>
        <end position="895"/>
    </location>
</feature>
<proteinExistence type="predicted"/>
<feature type="transmembrane region" description="Helical" evidence="6">
    <location>
        <begin position="230"/>
        <end position="248"/>
    </location>
</feature>
<feature type="transmembrane region" description="Helical" evidence="6">
    <location>
        <begin position="732"/>
        <end position="749"/>
    </location>
</feature>
<feature type="transmembrane region" description="Helical" evidence="6">
    <location>
        <begin position="72"/>
        <end position="91"/>
    </location>
</feature>
<feature type="domain" description="Amino acid transporter transmembrane" evidence="7">
    <location>
        <begin position="598"/>
        <end position="1002"/>
    </location>
</feature>
<evidence type="ECO:0000256" key="4">
    <source>
        <dbReference type="ARBA" id="ARBA00023136"/>
    </source>
</evidence>
<feature type="transmembrane region" description="Helical" evidence="6">
    <location>
        <begin position="493"/>
        <end position="511"/>
    </location>
</feature>
<comment type="caution">
    <text evidence="8">The sequence shown here is derived from an EMBL/GenBank/DDBJ whole genome shotgun (WGS) entry which is preliminary data.</text>
</comment>
<feature type="transmembrane region" description="Helical" evidence="6">
    <location>
        <begin position="916"/>
        <end position="936"/>
    </location>
</feature>
<evidence type="ECO:0000256" key="2">
    <source>
        <dbReference type="ARBA" id="ARBA00022692"/>
    </source>
</evidence>
<dbReference type="Pfam" id="PF01490">
    <property type="entry name" value="Aa_trans"/>
    <property type="match status" value="3"/>
</dbReference>
<dbReference type="GO" id="GO:0005774">
    <property type="term" value="C:vacuolar membrane"/>
    <property type="evidence" value="ECO:0007669"/>
    <property type="project" value="TreeGrafter"/>
</dbReference>
<feature type="transmembrane region" description="Helical" evidence="6">
    <location>
        <begin position="828"/>
        <end position="851"/>
    </location>
</feature>
<evidence type="ECO:0000313" key="9">
    <source>
        <dbReference type="Proteomes" id="UP001367676"/>
    </source>
</evidence>
<gene>
    <name evidence="8" type="ORF">V9T40_012995</name>
</gene>
<feature type="transmembrane region" description="Helical" evidence="6">
    <location>
        <begin position="361"/>
        <end position="382"/>
    </location>
</feature>
<feature type="domain" description="Amino acid transporter transmembrane" evidence="7">
    <location>
        <begin position="69"/>
        <end position="300"/>
    </location>
</feature>
<feature type="region of interest" description="Disordered" evidence="5">
    <location>
        <begin position="299"/>
        <end position="330"/>
    </location>
</feature>
<keyword evidence="2 6" id="KW-0812">Transmembrane</keyword>
<organism evidence="8 9">
    <name type="scientific">Parthenolecanium corni</name>
    <dbReference type="NCBI Taxonomy" id="536013"/>
    <lineage>
        <taxon>Eukaryota</taxon>
        <taxon>Metazoa</taxon>
        <taxon>Ecdysozoa</taxon>
        <taxon>Arthropoda</taxon>
        <taxon>Hexapoda</taxon>
        <taxon>Insecta</taxon>
        <taxon>Pterygota</taxon>
        <taxon>Neoptera</taxon>
        <taxon>Paraneoptera</taxon>
        <taxon>Hemiptera</taxon>
        <taxon>Sternorrhyncha</taxon>
        <taxon>Coccoidea</taxon>
        <taxon>Coccidae</taxon>
        <taxon>Parthenolecanium</taxon>
    </lineage>
</organism>
<dbReference type="PANTHER" id="PTHR22950:SF349">
    <property type="entry name" value="AMINO ACID TRANSPORTER TRANSMEMBRANE DOMAIN-CONTAINING PROTEIN"/>
    <property type="match status" value="1"/>
</dbReference>
<evidence type="ECO:0000256" key="3">
    <source>
        <dbReference type="ARBA" id="ARBA00022989"/>
    </source>
</evidence>
<feature type="transmembrane region" description="Helical" evidence="6">
    <location>
        <begin position="979"/>
        <end position="1001"/>
    </location>
</feature>
<dbReference type="PANTHER" id="PTHR22950">
    <property type="entry name" value="AMINO ACID TRANSPORTER"/>
    <property type="match status" value="1"/>
</dbReference>
<dbReference type="Proteomes" id="UP001367676">
    <property type="component" value="Unassembled WGS sequence"/>
</dbReference>
<feature type="transmembrane region" description="Helical" evidence="6">
    <location>
        <begin position="428"/>
        <end position="450"/>
    </location>
</feature>
<feature type="transmembrane region" description="Helical" evidence="6">
    <location>
        <begin position="798"/>
        <end position="816"/>
    </location>
</feature>
<feature type="transmembrane region" description="Helical" evidence="6">
    <location>
        <begin position="337"/>
        <end position="355"/>
    </location>
</feature>
<comment type="subcellular location">
    <subcellularLocation>
        <location evidence="1">Membrane</location>
        <topology evidence="1">Multi-pass membrane protein</topology>
    </subcellularLocation>
</comment>
<dbReference type="EMBL" id="JBBCAQ010000036">
    <property type="protein sequence ID" value="KAK7576709.1"/>
    <property type="molecule type" value="Genomic_DNA"/>
</dbReference>
<reference evidence="8 9" key="1">
    <citation type="submission" date="2024-03" db="EMBL/GenBank/DDBJ databases">
        <title>Adaptation during the transition from Ophiocordyceps entomopathogen to insect associate is accompanied by gene loss and intensified selection.</title>
        <authorList>
            <person name="Ward C.M."/>
            <person name="Onetto C.A."/>
            <person name="Borneman A.R."/>
        </authorList>
    </citation>
    <scope>NUCLEOTIDE SEQUENCE [LARGE SCALE GENOMIC DNA]</scope>
    <source>
        <strain evidence="8">AWRI1</strain>
        <tissue evidence="8">Single Adult Female</tissue>
    </source>
</reference>
<feature type="transmembrane region" description="Helical" evidence="6">
    <location>
        <begin position="465"/>
        <end position="484"/>
    </location>
</feature>
<feature type="transmembrane region" description="Helical" evidence="6">
    <location>
        <begin position="942"/>
        <end position="967"/>
    </location>
</feature>
<evidence type="ECO:0000256" key="1">
    <source>
        <dbReference type="ARBA" id="ARBA00004141"/>
    </source>
</evidence>
<dbReference type="GO" id="GO:0015179">
    <property type="term" value="F:L-amino acid transmembrane transporter activity"/>
    <property type="evidence" value="ECO:0007669"/>
    <property type="project" value="TreeGrafter"/>
</dbReference>
<feature type="transmembrane region" description="Helical" evidence="6">
    <location>
        <begin position="268"/>
        <end position="288"/>
    </location>
</feature>
<protein>
    <recommendedName>
        <fullName evidence="7">Amino acid transporter transmembrane domain-containing protein</fullName>
    </recommendedName>
</protein>
<evidence type="ECO:0000256" key="6">
    <source>
        <dbReference type="SAM" id="Phobius"/>
    </source>
</evidence>
<feature type="domain" description="Amino acid transporter transmembrane" evidence="7">
    <location>
        <begin position="334"/>
        <end position="563"/>
    </location>
</feature>
<feature type="transmembrane region" description="Helical" evidence="6">
    <location>
        <begin position="761"/>
        <end position="778"/>
    </location>
</feature>
<feature type="transmembrane region" description="Helical" evidence="6">
    <location>
        <begin position="202"/>
        <end position="221"/>
    </location>
</feature>
<feature type="transmembrane region" description="Helical" evidence="6">
    <location>
        <begin position="97"/>
        <end position="117"/>
    </location>
</feature>
<dbReference type="InterPro" id="IPR013057">
    <property type="entry name" value="AA_transpt_TM"/>
</dbReference>
<accession>A0AAN9XZY6</accession>
<evidence type="ECO:0000313" key="8">
    <source>
        <dbReference type="EMBL" id="KAK7576709.1"/>
    </source>
</evidence>
<keyword evidence="3 6" id="KW-1133">Transmembrane helix</keyword>
<feature type="transmembrane region" description="Helical" evidence="6">
    <location>
        <begin position="626"/>
        <end position="645"/>
    </location>
</feature>
<name>A0AAN9XZY6_9HEMI</name>
<feature type="transmembrane region" description="Helical" evidence="6">
    <location>
        <begin position="693"/>
        <end position="712"/>
    </location>
</feature>
<feature type="compositionally biased region" description="Polar residues" evidence="5">
    <location>
        <begin position="308"/>
        <end position="330"/>
    </location>
</feature>
<sequence length="1007" mass="114283">MTFINFIHTPSTYTFNNNFEPENEVKASSPGTFKIAEDDRIQNSNTNNSCSINQNRESNLYQNLNTKDPTSFWGTVFHLIFLSAGSTVLLIPNAFIAAGLVGGFITLLLIISFYVYCMRLLLWSTQEILVCRLKRMSNLSYSDLVYEAFETGPPFARSLAWAAWFFMNCNLCLSWYGGCVLILVLIADNLQTIGSIWLDFDLQVHSIVLLLFVPVLILNLIRKLKFLEPFSILGFIFNLIAILIVLYYSSTDPAPWTGKNKFGSWDNVFPLIGVVFVNINVTGLMMSFKNEMKHPEKFEAPLDGGIQKSETNDSSIKNQNREPNLYKNPNTKDPTSFWGTIFHLIFLSAGSPVLLIPNAFIATGLVGGFMTLLVLIFFYVYCMRMLLWSAREICRLKRISNLSYSDLVYETFETGPPFARSLAWTAWFIMNCNLFLSWYGGCVFLLVLIADNLQIIDSIWLNVDLQMHGIVLLLFGPVLILNLIRKLKFLEPFSILGFIFNSITILIVLYYSLTDPDPWTGQNVYGSWDSVFPLMGIVFVNINVTGLMMSFENEMKHPEKFEAPLGFKGDENDSNVQKGATEKQESKYNPFNHVDVKHPSTFWGTIFHLVFLSAGTPALLMPGQFVQAGFLYGTITMLLVFLFYVHCMRMLLWTAYQVCKIKRVSSLTYSTLVYEVFNFGPPFLQPLATFARYLVSCIFIFGWYGTGVLIYVLMVQNLQTICSNWLKIDFSVLQMVLIVSLPVLGLNMIRNLKFLEPCSTLGFLCNIISILLVLYYSLTDATGWKIENQVGSLDAVPLFIGTIFFNLNVSGLIMSLRNEMKHPKTFTAPIGVMTISYSIIFACFFIVSIFFVLRYGVNLPNNTINIVPPTLVLSLITFVFYVLGHFLLIPLEMYVPMEIIWNDLLQGRHKMYGHKIVWEYLLRIFLVLLAAFLTSIHPNVDFFLSLVGLITSSIDTILFPAVMESIVEWKVGKRGKRTVFVLVKNLALFTLGLCLVIAGIYNCAKTL</sequence>
<dbReference type="AlphaFoldDB" id="A0AAN9XZY6"/>
<evidence type="ECO:0000259" key="7">
    <source>
        <dbReference type="Pfam" id="PF01490"/>
    </source>
</evidence>
<keyword evidence="4 6" id="KW-0472">Membrane</keyword>
<feature type="transmembrane region" description="Helical" evidence="6">
    <location>
        <begin position="531"/>
        <end position="551"/>
    </location>
</feature>
<evidence type="ECO:0000256" key="5">
    <source>
        <dbReference type="SAM" id="MobiDB-lite"/>
    </source>
</evidence>
<feature type="transmembrane region" description="Helical" evidence="6">
    <location>
        <begin position="601"/>
        <end position="620"/>
    </location>
</feature>
<keyword evidence="9" id="KW-1185">Reference proteome</keyword>
<feature type="transmembrane region" description="Helical" evidence="6">
    <location>
        <begin position="161"/>
        <end position="187"/>
    </location>
</feature>